<comment type="caution">
    <text evidence="11">The sequence shown here is derived from an EMBL/GenBank/DDBJ whole genome shotgun (WGS) entry which is preliminary data.</text>
</comment>
<dbReference type="PANTHER" id="PTHR33451:SF3">
    <property type="entry name" value="MALATE-2H(+)_NA(+)-LACTATE ANTIPORTER"/>
    <property type="match status" value="1"/>
</dbReference>
<feature type="transmembrane region" description="Helical" evidence="9">
    <location>
        <begin position="71"/>
        <end position="93"/>
    </location>
</feature>
<feature type="transmembrane region" description="Helical" evidence="9">
    <location>
        <begin position="355"/>
        <end position="373"/>
    </location>
</feature>
<dbReference type="Pfam" id="PF03553">
    <property type="entry name" value="Na_H_antiporter"/>
    <property type="match status" value="1"/>
</dbReference>
<reference evidence="11" key="2">
    <citation type="submission" date="2018-07" db="EMBL/GenBank/DDBJ databases">
        <authorList>
            <consortium name="NCBI Pathogen Detection Project"/>
        </authorList>
    </citation>
    <scope>NUCLEOTIDE SEQUENCE</scope>
    <source>
        <strain evidence="11">10-4660</strain>
    </source>
</reference>
<dbReference type="EMBL" id="DAASRP010000009">
    <property type="protein sequence ID" value="HAE6741727.1"/>
    <property type="molecule type" value="Genomic_DNA"/>
</dbReference>
<keyword evidence="2" id="KW-0813">Transport</keyword>
<feature type="transmembrane region" description="Helical" evidence="9">
    <location>
        <begin position="314"/>
        <end position="334"/>
    </location>
</feature>
<dbReference type="InterPro" id="IPR018461">
    <property type="entry name" value="Na/H_Antiport_NhaC-like_C"/>
</dbReference>
<dbReference type="AlphaFoldDB" id="A0A735A266"/>
<keyword evidence="6 9" id="KW-1133">Transmembrane helix</keyword>
<evidence type="ECO:0000256" key="8">
    <source>
        <dbReference type="ARBA" id="ARBA00038435"/>
    </source>
</evidence>
<evidence type="ECO:0000256" key="4">
    <source>
        <dbReference type="ARBA" id="ARBA00022475"/>
    </source>
</evidence>
<feature type="transmembrane region" description="Helical" evidence="9">
    <location>
        <begin position="239"/>
        <end position="258"/>
    </location>
</feature>
<accession>A0A735A266</accession>
<keyword evidence="3" id="KW-0050">Antiport</keyword>
<keyword evidence="4" id="KW-1003">Cell membrane</keyword>
<name>A0A735A266_SALNE</name>
<reference evidence="11" key="1">
    <citation type="journal article" date="2018" name="Genome Biol.">
        <title>SKESA: strategic k-mer extension for scrupulous assemblies.</title>
        <authorList>
            <person name="Souvorov A."/>
            <person name="Agarwala R."/>
            <person name="Lipman D.J."/>
        </authorList>
    </citation>
    <scope>NUCLEOTIDE SEQUENCE</scope>
    <source>
        <strain evidence="11">10-4660</strain>
    </source>
</reference>
<feature type="transmembrane region" description="Helical" evidence="9">
    <location>
        <begin position="39"/>
        <end position="59"/>
    </location>
</feature>
<evidence type="ECO:0000259" key="10">
    <source>
        <dbReference type="Pfam" id="PF03553"/>
    </source>
</evidence>
<feature type="domain" description="Na+/H+ antiporter NhaC-like C-terminal" evidence="10">
    <location>
        <begin position="180"/>
        <end position="457"/>
    </location>
</feature>
<organism evidence="11">
    <name type="scientific">Salmonella newport</name>
    <dbReference type="NCBI Taxonomy" id="108619"/>
    <lineage>
        <taxon>Bacteria</taxon>
        <taxon>Pseudomonadati</taxon>
        <taxon>Pseudomonadota</taxon>
        <taxon>Gammaproteobacteria</taxon>
        <taxon>Enterobacterales</taxon>
        <taxon>Enterobacteriaceae</taxon>
        <taxon>Salmonella</taxon>
    </lineage>
</organism>
<gene>
    <name evidence="11" type="ORF">G4K95_002046</name>
</gene>
<feature type="transmembrane region" description="Helical" evidence="9">
    <location>
        <begin position="432"/>
        <end position="455"/>
    </location>
</feature>
<dbReference type="InterPro" id="IPR052180">
    <property type="entry name" value="NhaC_Na-H+_Antiporter"/>
</dbReference>
<keyword evidence="7 9" id="KW-0472">Membrane</keyword>
<proteinExistence type="inferred from homology"/>
<sequence length="483" mass="51220">MMITINKKKKKPTLGYALFTLGALVIYIIAALAVFKIPIIIALFASWLVLTPFALRLGYTIAEVEGTVYEMLKSGVSVFALLLSIGCMVAVWLCAGTIPTLTYWGLSLVTPQMFLVIAFLFCTIVSIATGSSWGTMSTAGVAMLGVGLGLGIHPAIVVGAAVSGAHVGNSLSPTADNCLLAASTSKVDLMVLVKQNAKIIIPAVVMTTILYMFYGFTYIDTALQPDTINSIMGDLNHLMKLSPITLLPLIVIVGLLIFKQPALTSILVGNLVGLLIAVLYQGFSVADVGKFMADGFVIATGNQYLDPILNRGGISSMLSLVSMIIASLGMGGILKGTQILDVIVESFSKVITSRFGLTTATTMGCVLCLAVVSTNYFSIILNCTLLTPLFVKLGYKPENATRIINNLSACLAPFVPWGLAGLFVTATFNINVISVIPFMFFNIIASVLSVLYGYFGITMTKIEASDGANINLHDVSTDANAQK</sequence>
<feature type="transmembrane region" description="Helical" evidence="9">
    <location>
        <begin position="265"/>
        <end position="283"/>
    </location>
</feature>
<dbReference type="PANTHER" id="PTHR33451">
    <property type="entry name" value="MALATE-2H(+)/NA(+)-LACTATE ANTIPORTER"/>
    <property type="match status" value="1"/>
</dbReference>
<protein>
    <recommendedName>
        <fullName evidence="10">Na+/H+ antiporter NhaC-like C-terminal domain-containing protein</fullName>
    </recommendedName>
</protein>
<evidence type="ECO:0000256" key="2">
    <source>
        <dbReference type="ARBA" id="ARBA00022448"/>
    </source>
</evidence>
<evidence type="ECO:0000256" key="5">
    <source>
        <dbReference type="ARBA" id="ARBA00022692"/>
    </source>
</evidence>
<keyword evidence="5 9" id="KW-0812">Transmembrane</keyword>
<evidence type="ECO:0000256" key="7">
    <source>
        <dbReference type="ARBA" id="ARBA00023136"/>
    </source>
</evidence>
<comment type="subcellular location">
    <subcellularLocation>
        <location evidence="1">Cell membrane</location>
        <topology evidence="1">Multi-pass membrane protein</topology>
    </subcellularLocation>
</comment>
<dbReference type="GO" id="GO:0015297">
    <property type="term" value="F:antiporter activity"/>
    <property type="evidence" value="ECO:0007669"/>
    <property type="project" value="UniProtKB-KW"/>
</dbReference>
<feature type="transmembrane region" description="Helical" evidence="9">
    <location>
        <begin position="199"/>
        <end position="219"/>
    </location>
</feature>
<dbReference type="GO" id="GO:0005886">
    <property type="term" value="C:plasma membrane"/>
    <property type="evidence" value="ECO:0007669"/>
    <property type="project" value="UniProtKB-SubCell"/>
</dbReference>
<feature type="transmembrane region" description="Helical" evidence="9">
    <location>
        <begin position="12"/>
        <end position="33"/>
    </location>
</feature>
<evidence type="ECO:0000313" key="11">
    <source>
        <dbReference type="EMBL" id="HAE6741727.1"/>
    </source>
</evidence>
<comment type="similarity">
    <text evidence="8">Belongs to the NhaC Na(+)/H(+) (TC 2.A.35) antiporter family.</text>
</comment>
<evidence type="ECO:0000256" key="3">
    <source>
        <dbReference type="ARBA" id="ARBA00022449"/>
    </source>
</evidence>
<evidence type="ECO:0000256" key="6">
    <source>
        <dbReference type="ARBA" id="ARBA00022989"/>
    </source>
</evidence>
<feature type="transmembrane region" description="Helical" evidence="9">
    <location>
        <begin position="407"/>
        <end position="426"/>
    </location>
</feature>
<evidence type="ECO:0000256" key="1">
    <source>
        <dbReference type="ARBA" id="ARBA00004651"/>
    </source>
</evidence>
<evidence type="ECO:0000256" key="9">
    <source>
        <dbReference type="SAM" id="Phobius"/>
    </source>
</evidence>
<feature type="transmembrane region" description="Helical" evidence="9">
    <location>
        <begin position="113"/>
        <end position="133"/>
    </location>
</feature>